<feature type="compositionally biased region" description="Polar residues" evidence="1">
    <location>
        <begin position="127"/>
        <end position="161"/>
    </location>
</feature>
<accession>A0A9W7T4U1</accession>
<dbReference type="AlphaFoldDB" id="A0A9W7T4U1"/>
<organism evidence="2 3">
    <name type="scientific">Triplophysa rosa</name>
    <name type="common">Cave loach</name>
    <dbReference type="NCBI Taxonomy" id="992332"/>
    <lineage>
        <taxon>Eukaryota</taxon>
        <taxon>Metazoa</taxon>
        <taxon>Chordata</taxon>
        <taxon>Craniata</taxon>
        <taxon>Vertebrata</taxon>
        <taxon>Euteleostomi</taxon>
        <taxon>Actinopterygii</taxon>
        <taxon>Neopterygii</taxon>
        <taxon>Teleostei</taxon>
        <taxon>Ostariophysi</taxon>
        <taxon>Cypriniformes</taxon>
        <taxon>Nemacheilidae</taxon>
        <taxon>Triplophysa</taxon>
    </lineage>
</organism>
<feature type="region of interest" description="Disordered" evidence="1">
    <location>
        <begin position="1"/>
        <end position="34"/>
    </location>
</feature>
<evidence type="ECO:0000313" key="3">
    <source>
        <dbReference type="Proteomes" id="UP001059041"/>
    </source>
</evidence>
<name>A0A9W7T4U1_TRIRA</name>
<dbReference type="Pfam" id="PF08524">
    <property type="entry name" value="rRNA_processing"/>
    <property type="match status" value="1"/>
</dbReference>
<proteinExistence type="predicted"/>
<evidence type="ECO:0000256" key="1">
    <source>
        <dbReference type="SAM" id="MobiDB-lite"/>
    </source>
</evidence>
<feature type="compositionally biased region" description="Basic and acidic residues" evidence="1">
    <location>
        <begin position="183"/>
        <end position="205"/>
    </location>
</feature>
<reference evidence="2" key="1">
    <citation type="submission" date="2021-02" db="EMBL/GenBank/DDBJ databases">
        <title>Comparative genomics reveals that relaxation of natural selection precedes convergent phenotypic evolution of cavefish.</title>
        <authorList>
            <person name="Peng Z."/>
        </authorList>
    </citation>
    <scope>NUCLEOTIDE SEQUENCE</scope>
    <source>
        <tissue evidence="2">Muscle</tissue>
    </source>
</reference>
<comment type="caution">
    <text evidence="2">The sequence shown here is derived from an EMBL/GenBank/DDBJ whole genome shotgun (WGS) entry which is preliminary data.</text>
</comment>
<dbReference type="OrthoDB" id="5377144at2759"/>
<gene>
    <name evidence="2" type="ORF">IRJ41_002040</name>
</gene>
<feature type="region of interest" description="Disordered" evidence="1">
    <location>
        <begin position="101"/>
        <end position="205"/>
    </location>
</feature>
<protein>
    <submittedName>
        <fullName evidence="2">Thyroid transcription factor 1-associated protein 26-like protein</fullName>
    </submittedName>
</protein>
<evidence type="ECO:0000313" key="2">
    <source>
        <dbReference type="EMBL" id="KAI7791623.1"/>
    </source>
</evidence>
<feature type="compositionally biased region" description="Basic residues" evidence="1">
    <location>
        <begin position="1"/>
        <end position="17"/>
    </location>
</feature>
<keyword evidence="3" id="KW-1185">Reference proteome</keyword>
<dbReference type="InterPro" id="IPR013730">
    <property type="entry name" value="Fyv7/TAP26"/>
</dbReference>
<dbReference type="Proteomes" id="UP001059041">
    <property type="component" value="Linkage Group LG24"/>
</dbReference>
<dbReference type="PRINTS" id="PR01854">
    <property type="entry name" value="BR22PROTEIN"/>
</dbReference>
<dbReference type="PANTHER" id="PTHR15657">
    <property type="entry name" value="THYROID TRANSCRIPTION FACTOR 1-ASSOCIATED PROTEIN 26"/>
    <property type="match status" value="1"/>
</dbReference>
<sequence>MAPIKKNAKSIKGKHLKSNFAHGGPSHNAKGKRKWVQDNKFFDGSLKEGQGFALKRKEKIKHQYNKILRKERWKMQQSKVHLQEEYPEHLKHLYLAEKERLEEEEQAKKNKRCKGRAVDSEAEEEQTITMGSTSGKNDSNTTPDISADQTRSSEAGITKQSESSHKAPFMQRKQKNVSSYQKTKQEYERIKQDREQKREGFLKNKAQREEALKKYKEKKMATYQLLKRKTKKGQPNLNIQMELLLQKIQAQQK</sequence>
<dbReference type="GO" id="GO:0005634">
    <property type="term" value="C:nucleus"/>
    <property type="evidence" value="ECO:0007669"/>
    <property type="project" value="TreeGrafter"/>
</dbReference>
<dbReference type="EMBL" id="JAFHDT010000024">
    <property type="protein sequence ID" value="KAI7791623.1"/>
    <property type="molecule type" value="Genomic_DNA"/>
</dbReference>
<dbReference type="PANTHER" id="PTHR15657:SF1">
    <property type="entry name" value="THYROID TRANSCRIPTION FACTOR 1-ASSOCIATED PROTEIN 26"/>
    <property type="match status" value="1"/>
</dbReference>